<protein>
    <submittedName>
        <fullName evidence="1">Uncharacterized protein</fullName>
    </submittedName>
</protein>
<accession>W2PA46</accession>
<dbReference type="AlphaFoldDB" id="W2PA46"/>
<dbReference type="Proteomes" id="UP000054532">
    <property type="component" value="Unassembled WGS sequence"/>
</dbReference>
<sequence length="45" mass="5160">MMKIHSTQKLKALSPKENLKIYYQPEVRAEATRLLHPDGPPTRTA</sequence>
<proteinExistence type="predicted"/>
<dbReference type="EMBL" id="KI690308">
    <property type="protein sequence ID" value="ETM57103.1"/>
    <property type="molecule type" value="Genomic_DNA"/>
</dbReference>
<name>W2PA46_PHYNI</name>
<organism evidence="1">
    <name type="scientific">Phytophthora nicotianae</name>
    <name type="common">Potato buckeye rot agent</name>
    <name type="synonym">Phytophthora parasitica</name>
    <dbReference type="NCBI Taxonomy" id="4792"/>
    <lineage>
        <taxon>Eukaryota</taxon>
        <taxon>Sar</taxon>
        <taxon>Stramenopiles</taxon>
        <taxon>Oomycota</taxon>
        <taxon>Peronosporomycetes</taxon>
        <taxon>Peronosporales</taxon>
        <taxon>Peronosporaceae</taxon>
        <taxon>Phytophthora</taxon>
    </lineage>
</organism>
<gene>
    <name evidence="1" type="ORF">L914_00017</name>
</gene>
<reference evidence="1" key="1">
    <citation type="submission" date="2013-11" db="EMBL/GenBank/DDBJ databases">
        <title>The Genome Sequence of Phytophthora parasitica IAC_01/95.</title>
        <authorList>
            <consortium name="The Broad Institute Genomics Platform"/>
            <person name="Russ C."/>
            <person name="Tyler B."/>
            <person name="Panabieres F."/>
            <person name="Shan W."/>
            <person name="Tripathy S."/>
            <person name="Grunwald N."/>
            <person name="Machado M."/>
            <person name="Johnson C.S."/>
            <person name="Arredondo F."/>
            <person name="Hong C."/>
            <person name="Coffey M."/>
            <person name="Young S.K."/>
            <person name="Zeng Q."/>
            <person name="Gargeya S."/>
            <person name="Fitzgerald M."/>
            <person name="Abouelleil A."/>
            <person name="Alvarado L."/>
            <person name="Chapman S.B."/>
            <person name="Gainer-Dewar J."/>
            <person name="Goldberg J."/>
            <person name="Griggs A."/>
            <person name="Gujja S."/>
            <person name="Hansen M."/>
            <person name="Howarth C."/>
            <person name="Imamovic A."/>
            <person name="Ireland A."/>
            <person name="Larimer J."/>
            <person name="McCowan C."/>
            <person name="Murphy C."/>
            <person name="Pearson M."/>
            <person name="Poon T.W."/>
            <person name="Priest M."/>
            <person name="Roberts A."/>
            <person name="Saif S."/>
            <person name="Shea T."/>
            <person name="Sykes S."/>
            <person name="Wortman J."/>
            <person name="Nusbaum C."/>
            <person name="Birren B."/>
        </authorList>
    </citation>
    <scope>NUCLEOTIDE SEQUENCE [LARGE SCALE GENOMIC DNA]</scope>
    <source>
        <strain evidence="1">IAC_01/95</strain>
    </source>
</reference>
<evidence type="ECO:0000313" key="1">
    <source>
        <dbReference type="EMBL" id="ETM57103.1"/>
    </source>
</evidence>